<organism evidence="4 5">
    <name type="scientific">Streptomyces calidiresistens</name>
    <dbReference type="NCBI Taxonomy" id="1485586"/>
    <lineage>
        <taxon>Bacteria</taxon>
        <taxon>Bacillati</taxon>
        <taxon>Actinomycetota</taxon>
        <taxon>Actinomycetes</taxon>
        <taxon>Kitasatosporales</taxon>
        <taxon>Streptomycetaceae</taxon>
        <taxon>Streptomyces</taxon>
    </lineage>
</organism>
<keyword evidence="2" id="KW-1133">Transmembrane helix</keyword>
<feature type="transmembrane region" description="Helical" evidence="2">
    <location>
        <begin position="28"/>
        <end position="49"/>
    </location>
</feature>
<evidence type="ECO:0000256" key="2">
    <source>
        <dbReference type="SAM" id="Phobius"/>
    </source>
</evidence>
<name>A0A7W3T6Q7_9ACTN</name>
<dbReference type="Proteomes" id="UP000530234">
    <property type="component" value="Unassembled WGS sequence"/>
</dbReference>
<feature type="region of interest" description="Disordered" evidence="1">
    <location>
        <begin position="161"/>
        <end position="211"/>
    </location>
</feature>
<dbReference type="PANTHER" id="PTHR43662">
    <property type="match status" value="1"/>
</dbReference>
<comment type="caution">
    <text evidence="4">The sequence shown here is derived from an EMBL/GenBank/DDBJ whole genome shotgun (WGS) entry which is preliminary data.</text>
</comment>
<feature type="domain" description="DUF1996" evidence="3">
    <location>
        <begin position="258"/>
        <end position="455"/>
    </location>
</feature>
<feature type="compositionally biased region" description="Basic and acidic residues" evidence="1">
    <location>
        <begin position="1"/>
        <end position="12"/>
    </location>
</feature>
<feature type="region of interest" description="Disordered" evidence="1">
    <location>
        <begin position="1"/>
        <end position="29"/>
    </location>
</feature>
<dbReference type="Pfam" id="PF09362">
    <property type="entry name" value="DUF1996"/>
    <property type="match status" value="1"/>
</dbReference>
<feature type="compositionally biased region" description="Basic residues" evidence="1">
    <location>
        <begin position="16"/>
        <end position="28"/>
    </location>
</feature>
<accession>A0A7W3T6Q7</accession>
<evidence type="ECO:0000256" key="1">
    <source>
        <dbReference type="SAM" id="MobiDB-lite"/>
    </source>
</evidence>
<dbReference type="AlphaFoldDB" id="A0A7W3T6Q7"/>
<dbReference type="PANTHER" id="PTHR43662:SF3">
    <property type="entry name" value="DOMAIN PROTEIN, PUTATIVE (AFU_ORTHOLOGUE AFUA_6G11970)-RELATED"/>
    <property type="match status" value="1"/>
</dbReference>
<evidence type="ECO:0000313" key="4">
    <source>
        <dbReference type="EMBL" id="MBB0231934.1"/>
    </source>
</evidence>
<proteinExistence type="predicted"/>
<evidence type="ECO:0000313" key="5">
    <source>
        <dbReference type="Proteomes" id="UP000530234"/>
    </source>
</evidence>
<reference evidence="5" key="1">
    <citation type="submission" date="2019-10" db="EMBL/GenBank/DDBJ databases">
        <title>Streptomyces sp. nov., a novel actinobacterium isolated from alkaline environment.</title>
        <authorList>
            <person name="Golinska P."/>
        </authorList>
    </citation>
    <scope>NUCLEOTIDE SEQUENCE [LARGE SCALE GENOMIC DNA]</scope>
    <source>
        <strain evidence="5">DSM 42108</strain>
    </source>
</reference>
<keyword evidence="2" id="KW-0472">Membrane</keyword>
<evidence type="ECO:0000259" key="3">
    <source>
        <dbReference type="Pfam" id="PF09362"/>
    </source>
</evidence>
<gene>
    <name evidence="4" type="ORF">FOE67_21145</name>
</gene>
<protein>
    <submittedName>
        <fullName evidence="4">DUF1996 domain-containing protein</fullName>
    </submittedName>
</protein>
<sequence>MRDDTSDTRETAGRGGGRRNRGHKRRGLTTRLTVLVTTLAVGAAGTVIATQYASAGNKQRDTAREQTRGQAWHGTISCPNVGDQLEDVPDDVRARVDRELSRLDAQLAVAYRQLARQRGNPRRVMTKLENKRSFTIGRIVRTLGSVTESPDHLRGLAGCDFQRGRPGGNPEPPPVEGGEGEGEEIGGVGEGIGGVGEGEGDDSGEPIENGPVPEDFVDITTVAPNVNEPVLGENASTGTLLLECGRNEEGRYNSDNVIVAPGVSNGAHHMHDYVGNVSTDAFSTNESLEAADTTCTNGDRSTHYWPVIRIQDGTDEQDVDQPGGGLDGNIGTILTPETVTIQFRGNPLSEVTAMPRFLRIITGDARAFTNGTANANSSWSCTGFEDRQLTDRYPICPEGSSVVRTFEFQSCWDGENADSANHRTHVDYVREDGSCADGFVAIPQLVHRITYDIPPGAVYAVDSFPEQLHKPITDHSDFINVMTDEQMDTLVECVNSGQRCGPE</sequence>
<dbReference type="RefSeq" id="WP_182666486.1">
    <property type="nucleotide sequence ID" value="NZ_VKHS01000689.1"/>
</dbReference>
<keyword evidence="5" id="KW-1185">Reference proteome</keyword>
<feature type="compositionally biased region" description="Gly residues" evidence="1">
    <location>
        <begin position="185"/>
        <end position="197"/>
    </location>
</feature>
<dbReference type="InterPro" id="IPR018535">
    <property type="entry name" value="DUF1996"/>
</dbReference>
<keyword evidence="2" id="KW-0812">Transmembrane</keyword>
<dbReference type="EMBL" id="VKHS01000689">
    <property type="protein sequence ID" value="MBB0231934.1"/>
    <property type="molecule type" value="Genomic_DNA"/>
</dbReference>